<proteinExistence type="predicted"/>
<dbReference type="GeneID" id="89989875"/>
<sequence>MENQTKRGQSSSIHYSEASKIYPADHTPAPVYPYTPTLGRYYTPELHDRQRPAGMSQFLLQCRSEFCINAVSYMNGRAQVQNAVNFLSSAIAETVIALMEDRAGWGGHPGSLQKRSFRQSL</sequence>
<gene>
    <name evidence="2" type="ORF">IAS62_003102</name>
</gene>
<name>A0ABZ2ATK1_9TREE</name>
<protein>
    <submittedName>
        <fullName evidence="2">Uncharacterized protein</fullName>
    </submittedName>
</protein>
<accession>A0ABZ2ATK1</accession>
<evidence type="ECO:0000313" key="3">
    <source>
        <dbReference type="Proteomes" id="UP001432216"/>
    </source>
</evidence>
<evidence type="ECO:0000313" key="2">
    <source>
        <dbReference type="EMBL" id="WVO21789.1"/>
    </source>
</evidence>
<dbReference type="Proteomes" id="UP001432216">
    <property type="component" value="Chromosome 5"/>
</dbReference>
<evidence type="ECO:0000256" key="1">
    <source>
        <dbReference type="SAM" id="MobiDB-lite"/>
    </source>
</evidence>
<feature type="compositionally biased region" description="Polar residues" evidence="1">
    <location>
        <begin position="1"/>
        <end position="14"/>
    </location>
</feature>
<reference evidence="2 3" key="1">
    <citation type="submission" date="2024-01" db="EMBL/GenBank/DDBJ databases">
        <title>Comparative genomics of Cryptococcus and Kwoniella reveals pathogenesis evolution and contrasting modes of karyotype evolution via chromosome fusion or intercentromeric recombination.</title>
        <authorList>
            <person name="Coelho M.A."/>
            <person name="David-Palma M."/>
            <person name="Shea T."/>
            <person name="Bowers K."/>
            <person name="McGinley-Smith S."/>
            <person name="Mohammad A.W."/>
            <person name="Gnirke A."/>
            <person name="Yurkov A.M."/>
            <person name="Nowrousian M."/>
            <person name="Sun S."/>
            <person name="Cuomo C.A."/>
            <person name="Heitman J."/>
        </authorList>
    </citation>
    <scope>NUCLEOTIDE SEQUENCE [LARGE SCALE GENOMIC DNA]</scope>
    <source>
        <strain evidence="2 3">7685027</strain>
    </source>
</reference>
<dbReference type="EMBL" id="CP143810">
    <property type="protein sequence ID" value="WVO21789.1"/>
    <property type="molecule type" value="Genomic_DNA"/>
</dbReference>
<organism evidence="2 3">
    <name type="scientific">Cryptococcus decagattii</name>
    <dbReference type="NCBI Taxonomy" id="1859122"/>
    <lineage>
        <taxon>Eukaryota</taxon>
        <taxon>Fungi</taxon>
        <taxon>Dikarya</taxon>
        <taxon>Basidiomycota</taxon>
        <taxon>Agaricomycotina</taxon>
        <taxon>Tremellomycetes</taxon>
        <taxon>Tremellales</taxon>
        <taxon>Cryptococcaceae</taxon>
        <taxon>Cryptococcus</taxon>
        <taxon>Cryptococcus gattii species complex</taxon>
    </lineage>
</organism>
<dbReference type="RefSeq" id="XP_064721028.1">
    <property type="nucleotide sequence ID" value="XM_064864956.1"/>
</dbReference>
<feature type="region of interest" description="Disordered" evidence="1">
    <location>
        <begin position="1"/>
        <end position="30"/>
    </location>
</feature>
<keyword evidence="3" id="KW-1185">Reference proteome</keyword>